<evidence type="ECO:0000256" key="5">
    <source>
        <dbReference type="ARBA" id="ARBA00023242"/>
    </source>
</evidence>
<organism evidence="9 10">
    <name type="scientific">Apiospora kogelbergensis</name>
    <dbReference type="NCBI Taxonomy" id="1337665"/>
    <lineage>
        <taxon>Eukaryota</taxon>
        <taxon>Fungi</taxon>
        <taxon>Dikarya</taxon>
        <taxon>Ascomycota</taxon>
        <taxon>Pezizomycotina</taxon>
        <taxon>Sordariomycetes</taxon>
        <taxon>Xylariomycetidae</taxon>
        <taxon>Amphisphaeriales</taxon>
        <taxon>Apiosporaceae</taxon>
        <taxon>Apiospora</taxon>
    </lineage>
</organism>
<evidence type="ECO:0000256" key="1">
    <source>
        <dbReference type="ARBA" id="ARBA00004123"/>
    </source>
</evidence>
<dbReference type="PANTHER" id="PTHR23003">
    <property type="entry name" value="RNA RECOGNITION MOTIF RRM DOMAIN CONTAINING PROTEIN"/>
    <property type="match status" value="1"/>
</dbReference>
<dbReference type="SUPFAM" id="SSF54928">
    <property type="entry name" value="RNA-binding domain, RBD"/>
    <property type="match status" value="2"/>
</dbReference>
<feature type="domain" description="RRM" evidence="8">
    <location>
        <begin position="119"/>
        <end position="197"/>
    </location>
</feature>
<dbReference type="GO" id="GO:0005634">
    <property type="term" value="C:nucleus"/>
    <property type="evidence" value="ECO:0007669"/>
    <property type="project" value="UniProtKB-SubCell"/>
</dbReference>
<evidence type="ECO:0000256" key="2">
    <source>
        <dbReference type="ARBA" id="ARBA00022664"/>
    </source>
</evidence>
<dbReference type="GO" id="GO:0006397">
    <property type="term" value="P:mRNA processing"/>
    <property type="evidence" value="ECO:0007669"/>
    <property type="project" value="UniProtKB-KW"/>
</dbReference>
<dbReference type="PANTHER" id="PTHR23003:SF62">
    <property type="entry name" value="SERINE_ARGININE (SR)-TYPE SHUTTLING MRNA BINDING PROTEIN NPL3"/>
    <property type="match status" value="1"/>
</dbReference>
<evidence type="ECO:0000259" key="8">
    <source>
        <dbReference type="PROSITE" id="PS50102"/>
    </source>
</evidence>
<dbReference type="GO" id="GO:0005737">
    <property type="term" value="C:cytoplasm"/>
    <property type="evidence" value="ECO:0007669"/>
    <property type="project" value="TreeGrafter"/>
</dbReference>
<feature type="compositionally biased region" description="Basic and acidic residues" evidence="7">
    <location>
        <begin position="69"/>
        <end position="101"/>
    </location>
</feature>
<keyword evidence="2" id="KW-0507">mRNA processing</keyword>
<dbReference type="Proteomes" id="UP001392437">
    <property type="component" value="Unassembled WGS sequence"/>
</dbReference>
<dbReference type="PROSITE" id="PS50102">
    <property type="entry name" value="RRM"/>
    <property type="match status" value="2"/>
</dbReference>
<accession>A0AAW0QTJ3</accession>
<feature type="compositionally biased region" description="Polar residues" evidence="7">
    <location>
        <begin position="12"/>
        <end position="30"/>
    </location>
</feature>
<feature type="domain" description="RRM" evidence="8">
    <location>
        <begin position="301"/>
        <end position="383"/>
    </location>
</feature>
<dbReference type="InterPro" id="IPR012677">
    <property type="entry name" value="Nucleotide-bd_a/b_plait_sf"/>
</dbReference>
<feature type="region of interest" description="Disordered" evidence="7">
    <location>
        <begin position="418"/>
        <end position="437"/>
    </location>
</feature>
<name>A0AAW0QTJ3_9PEZI</name>
<dbReference type="AlphaFoldDB" id="A0AAW0QTJ3"/>
<evidence type="ECO:0000313" key="9">
    <source>
        <dbReference type="EMBL" id="KAK8110049.1"/>
    </source>
</evidence>
<dbReference type="Gene3D" id="3.30.70.330">
    <property type="match status" value="2"/>
</dbReference>
<dbReference type="CDD" id="cd00590">
    <property type="entry name" value="RRM_SF"/>
    <property type="match status" value="1"/>
</dbReference>
<proteinExistence type="predicted"/>
<evidence type="ECO:0000256" key="7">
    <source>
        <dbReference type="SAM" id="MobiDB-lite"/>
    </source>
</evidence>
<keyword evidence="3" id="KW-0677">Repeat</keyword>
<dbReference type="SMART" id="SM00360">
    <property type="entry name" value="RRM"/>
    <property type="match status" value="2"/>
</dbReference>
<dbReference type="InterPro" id="IPR000504">
    <property type="entry name" value="RRM_dom"/>
</dbReference>
<sequence length="552" mass="60819">MSSNFGRAASAGENNTGRGSRFNRTASARETGSPGAVSSDSSTDGGVSLGSLGASMSRLSFAEAVGVRDAPRGMNDHDDPFGIRQEPRTHVVEHRNRETRRGRNSNGTVDAQAFYPASACVFVANLPEAMDNIQLERELNDAFGEYGAVFIKIRRDKDNMPYAFCQYTNDQDASNAMARGAGKEFLGRPCRIEMVRANRTFILRNYVGGDVSINEARQILEQFGPIGRVEEITAETAYANGIRQGVMVEFKNYDPDRDVQAAFRHHAFYRVTAYDVHRARRTHPTTNADQAYQRRYELDSRSIFIGNLPEDVASLEREVRNLAGEIGHVLSVQVIRKEGRHGYGVSAFAFVEFQTASIAEQAAQELTGRRICGSRIRVERKETREPGNGPARRPAREANLFTPRHADYTPRRMANTPRRVDSDVDRTGGVPVNGPPTAPVLAPATMALPTASFPSWYPHTPNYTTTSFMAPSGIEGYPPHPFYVPATLPLPPSMVWAEPYMRMGDPDLANSAWQAALEHAHRSPAFVAPSNHEAPSEDENTGASETRRNNGA</sequence>
<dbReference type="InterPro" id="IPR035979">
    <property type="entry name" value="RBD_domain_sf"/>
</dbReference>
<keyword evidence="10" id="KW-1185">Reference proteome</keyword>
<feature type="region of interest" description="Disordered" evidence="7">
    <location>
        <begin position="69"/>
        <end position="108"/>
    </location>
</feature>
<evidence type="ECO:0000313" key="10">
    <source>
        <dbReference type="Proteomes" id="UP001392437"/>
    </source>
</evidence>
<dbReference type="Pfam" id="PF00076">
    <property type="entry name" value="RRM_1"/>
    <property type="match status" value="2"/>
</dbReference>
<evidence type="ECO:0000256" key="3">
    <source>
        <dbReference type="ARBA" id="ARBA00022737"/>
    </source>
</evidence>
<feature type="region of interest" description="Disordered" evidence="7">
    <location>
        <begin position="1"/>
        <end position="44"/>
    </location>
</feature>
<keyword evidence="5" id="KW-0539">Nucleus</keyword>
<dbReference type="GO" id="GO:0003729">
    <property type="term" value="F:mRNA binding"/>
    <property type="evidence" value="ECO:0007669"/>
    <property type="project" value="TreeGrafter"/>
</dbReference>
<dbReference type="InterPro" id="IPR050374">
    <property type="entry name" value="RRT5_SRSF_SR"/>
</dbReference>
<protein>
    <recommendedName>
        <fullName evidence="8">RRM domain-containing protein</fullName>
    </recommendedName>
</protein>
<evidence type="ECO:0000256" key="4">
    <source>
        <dbReference type="ARBA" id="ARBA00022884"/>
    </source>
</evidence>
<comment type="subcellular location">
    <subcellularLocation>
        <location evidence="1">Nucleus</location>
    </subcellularLocation>
</comment>
<evidence type="ECO:0000256" key="6">
    <source>
        <dbReference type="PROSITE-ProRule" id="PRU00176"/>
    </source>
</evidence>
<comment type="caution">
    <text evidence="9">The sequence shown here is derived from an EMBL/GenBank/DDBJ whole genome shotgun (WGS) entry which is preliminary data.</text>
</comment>
<reference evidence="9 10" key="1">
    <citation type="submission" date="2023-01" db="EMBL/GenBank/DDBJ databases">
        <title>Analysis of 21 Apiospora genomes using comparative genomics revels a genus with tremendous synthesis potential of carbohydrate active enzymes and secondary metabolites.</title>
        <authorList>
            <person name="Sorensen T."/>
        </authorList>
    </citation>
    <scope>NUCLEOTIDE SEQUENCE [LARGE SCALE GENOMIC DNA]</scope>
    <source>
        <strain evidence="9 10">CBS 117206</strain>
    </source>
</reference>
<keyword evidence="4 6" id="KW-0694">RNA-binding</keyword>
<dbReference type="EMBL" id="JAQQWP010000007">
    <property type="protein sequence ID" value="KAK8110049.1"/>
    <property type="molecule type" value="Genomic_DNA"/>
</dbReference>
<gene>
    <name evidence="9" type="ORF">PG999_008186</name>
</gene>
<feature type="region of interest" description="Disordered" evidence="7">
    <location>
        <begin position="520"/>
        <end position="552"/>
    </location>
</feature>